<dbReference type="GO" id="GO:0004252">
    <property type="term" value="F:serine-type endopeptidase activity"/>
    <property type="evidence" value="ECO:0007669"/>
    <property type="project" value="InterPro"/>
</dbReference>
<feature type="domain" description="Autotransporter" evidence="3">
    <location>
        <begin position="780"/>
        <end position="1066"/>
    </location>
</feature>
<dbReference type="PANTHER" id="PTHR24260:SF136">
    <property type="entry name" value="GH08193P-RELATED"/>
    <property type="match status" value="1"/>
</dbReference>
<feature type="domain" description="Peptidase S1" evidence="2">
    <location>
        <begin position="20"/>
        <end position="345"/>
    </location>
</feature>
<evidence type="ECO:0000259" key="3">
    <source>
        <dbReference type="PROSITE" id="PS51208"/>
    </source>
</evidence>
<dbReference type="GO" id="GO:0006508">
    <property type="term" value="P:proteolysis"/>
    <property type="evidence" value="ECO:0007669"/>
    <property type="project" value="InterPro"/>
</dbReference>
<feature type="signal peptide" evidence="1">
    <location>
        <begin position="1"/>
        <end position="34"/>
    </location>
</feature>
<dbReference type="InterPro" id="IPR005546">
    <property type="entry name" value="Autotransporte_beta"/>
</dbReference>
<comment type="caution">
    <text evidence="4">The sequence shown here is derived from an EMBL/GenBank/DDBJ whole genome shotgun (WGS) entry which is preliminary data.</text>
</comment>
<dbReference type="PROSITE" id="PS50240">
    <property type="entry name" value="TRYPSIN_DOM"/>
    <property type="match status" value="1"/>
</dbReference>
<accession>A0A542W2K2</accession>
<dbReference type="OrthoDB" id="267336at2"/>
<protein>
    <submittedName>
        <fullName evidence="4">Uncharacterized protein with beta-barrel porin domain</fullName>
    </submittedName>
</protein>
<dbReference type="PROSITE" id="PS51208">
    <property type="entry name" value="AUTOTRANSPORTER"/>
    <property type="match status" value="1"/>
</dbReference>
<dbReference type="PANTHER" id="PTHR24260">
    <property type="match status" value="1"/>
</dbReference>
<dbReference type="Gene3D" id="2.40.10.10">
    <property type="entry name" value="Trypsin-like serine proteases"/>
    <property type="match status" value="1"/>
</dbReference>
<organism evidence="4 5">
    <name type="scientific">Zymomonas mobilis</name>
    <dbReference type="NCBI Taxonomy" id="542"/>
    <lineage>
        <taxon>Bacteria</taxon>
        <taxon>Pseudomonadati</taxon>
        <taxon>Pseudomonadota</taxon>
        <taxon>Alphaproteobacteria</taxon>
        <taxon>Sphingomonadales</taxon>
        <taxon>Zymomonadaceae</taxon>
        <taxon>Zymomonas</taxon>
    </lineage>
</organism>
<dbReference type="InterPro" id="IPR043504">
    <property type="entry name" value="Peptidase_S1_PA_chymotrypsin"/>
</dbReference>
<dbReference type="Pfam" id="PF03797">
    <property type="entry name" value="Autotransporter"/>
    <property type="match status" value="1"/>
</dbReference>
<dbReference type="PRINTS" id="PR00722">
    <property type="entry name" value="CHYMOTRYPSIN"/>
</dbReference>
<dbReference type="SUPFAM" id="SSF103515">
    <property type="entry name" value="Autotransporter"/>
    <property type="match status" value="1"/>
</dbReference>
<dbReference type="AlphaFoldDB" id="A0A542W2K2"/>
<dbReference type="InterPro" id="IPR001314">
    <property type="entry name" value="Peptidase_S1A"/>
</dbReference>
<dbReference type="InterPro" id="IPR009003">
    <property type="entry name" value="Peptidase_S1_PA"/>
</dbReference>
<evidence type="ECO:0000259" key="2">
    <source>
        <dbReference type="PROSITE" id="PS50240"/>
    </source>
</evidence>
<dbReference type="RefSeq" id="WP_141920220.1">
    <property type="nucleotide sequence ID" value="NZ_VFOF01000001.1"/>
</dbReference>
<dbReference type="SUPFAM" id="SSF50494">
    <property type="entry name" value="Trypsin-like serine proteases"/>
    <property type="match status" value="1"/>
</dbReference>
<dbReference type="Pfam" id="PF00089">
    <property type="entry name" value="Trypsin"/>
    <property type="match status" value="1"/>
</dbReference>
<proteinExistence type="predicted"/>
<dbReference type="InterPro" id="IPR051333">
    <property type="entry name" value="CLIP_Serine_Protease"/>
</dbReference>
<dbReference type="Gene3D" id="2.40.128.130">
    <property type="entry name" value="Autotransporter beta-domain"/>
    <property type="match status" value="1"/>
</dbReference>
<feature type="chain" id="PRO_5021814590" evidence="1">
    <location>
        <begin position="35"/>
        <end position="1066"/>
    </location>
</feature>
<dbReference type="InterPro" id="IPR036709">
    <property type="entry name" value="Autotransporte_beta_dom_sf"/>
</dbReference>
<dbReference type="SMART" id="SM00869">
    <property type="entry name" value="Autotransporter"/>
    <property type="match status" value="1"/>
</dbReference>
<gene>
    <name evidence="4" type="ORF">FBY58_1417</name>
</gene>
<dbReference type="InterPro" id="IPR001254">
    <property type="entry name" value="Trypsin_dom"/>
</dbReference>
<keyword evidence="1" id="KW-0732">Signal</keyword>
<dbReference type="EMBL" id="VFOF01000001">
    <property type="protein sequence ID" value="TQL17812.1"/>
    <property type="molecule type" value="Genomic_DNA"/>
</dbReference>
<reference evidence="4 5" key="1">
    <citation type="submission" date="2019-06" db="EMBL/GenBank/DDBJ databases">
        <title>Genome sequencing of Zymomonas mobilis strains for genetic engineering and biofuel applications.</title>
        <authorList>
            <person name="Teravest M."/>
        </authorList>
    </citation>
    <scope>NUCLEOTIDE SEQUENCE [LARGE SCALE GENOMIC DNA]</scope>
    <source>
        <strain evidence="4 5">AN0101</strain>
    </source>
</reference>
<evidence type="ECO:0000313" key="4">
    <source>
        <dbReference type="EMBL" id="TQL17812.1"/>
    </source>
</evidence>
<evidence type="ECO:0000313" key="5">
    <source>
        <dbReference type="Proteomes" id="UP000316887"/>
    </source>
</evidence>
<sequence length="1066" mass="112794">MSKRKISKRSLWLASVTFIIQAGATLAFPSSAEAIVINDNNTPDSTLDQTNLTGIGQMVTDTQNGNLTTCTGTLINPRTVLFAAHCVNDAAATSYGSGQGGTPVSFGFSADNKDAVTNWLSSGQRYQTNVEQAIYTVEQVKYNAASIDPSGKNYLHSDIATATLDTPASNIPTWALLFSPLTGTTDSTDKNGTGYHVTMSGYGLSGTGSTGATEAIDYRRRSAENMLGALASMNDVTGFLSNTANGSAQNLYQFDFDDPKKGQEGANPNDINLFSDTALPKEGMTASGDSGGPLILDQTFSKEVMIGVLSGNNRYFPGQVEGSYGTTAFYQPLYLYWQWIAENNPYHYATAKAGDSKWSNPDHWLSQIDPSYQIIDSNGQLVNGVPTTTEAGVNGDNPKFGSLCYDSGTSNFCKTLTGSASDNGQSALPDATLENGLPNASGFVPNNQEADRESGAKARYFDITLSADGTTTLDMNATVDRFAIDGAGAKLDIQKGYGLNSLIDVTQYNGWMNVDGDLSTAGDYAIITGLLSGSGSITTPYLTNVAGVIAPTGNMTVNGNLILSSGSTLAIRLGSNQTSDKVTVNGLANIGGAVRFSAMSGYKVHNGDQFTFLTASDGLSGTFGSSTGLDGIINPVLSYDDNSVTATIRMRGYQEIINSHSSAQTAYAQLLDQNLQANVSGLDNIYSRLDLMDAAHLQATLESMAPRNEATIRALDRAGSENMTRFFRQRLSRISHEDMGGSLAFYGQPLAFASASSSRNVGQRQASDISDTVSLSPNIKFADNISAFVASGYLNGHNQSMPSTSLSGHDSFNGWFLAGGAEIEANSKVKAGVGLSYTNLNGDTSNGQQSKGSLAQATVYASYKLPAKLILSGQVSGGIFSTTNKRQGAIDSLSYNFRQKGSSFSGSAEIGLGRDIKLSQLVITPNVAVRGQKTNGNNLTDRAIDGGDSEAALQLNRKAYNSVQTRAGFDFSGNVKVGGIVLAPHASAHYVHELLHQPHSITANFVNGIGPDAAFMLPNSDHNWGEVDGGLKIKGRRVDFDLSAGTVFGRQDLSYTAYRGSVTYRF</sequence>
<name>A0A542W2K2_ZYMMB</name>
<evidence type="ECO:0000256" key="1">
    <source>
        <dbReference type="SAM" id="SignalP"/>
    </source>
</evidence>
<dbReference type="SMART" id="SM00020">
    <property type="entry name" value="Tryp_SPc"/>
    <property type="match status" value="1"/>
</dbReference>
<dbReference type="Proteomes" id="UP000316887">
    <property type="component" value="Unassembled WGS sequence"/>
</dbReference>